<name>A0ABD0QE92_CIRMR</name>
<dbReference type="EMBL" id="JAMKFB020000009">
    <property type="protein sequence ID" value="KAL0184008.1"/>
    <property type="molecule type" value="Genomic_DNA"/>
</dbReference>
<comment type="caution">
    <text evidence="2">The sequence shown here is derived from an EMBL/GenBank/DDBJ whole genome shotgun (WGS) entry which is preliminary data.</text>
</comment>
<keyword evidence="3" id="KW-1185">Reference proteome</keyword>
<evidence type="ECO:0000313" key="3">
    <source>
        <dbReference type="Proteomes" id="UP001529510"/>
    </source>
</evidence>
<sequence length="55" mass="5830">AEFSRLSSSLLSVWASPRSAPTLPHDSSIGHSTTAQPLSSSQGPLSLDDLSHEQR</sequence>
<reference evidence="2 3" key="1">
    <citation type="submission" date="2024-05" db="EMBL/GenBank/DDBJ databases">
        <title>Genome sequencing and assembly of Indian major carp, Cirrhinus mrigala (Hamilton, 1822).</title>
        <authorList>
            <person name="Mohindra V."/>
            <person name="Chowdhury L.M."/>
            <person name="Lal K."/>
            <person name="Jena J.K."/>
        </authorList>
    </citation>
    <scope>NUCLEOTIDE SEQUENCE [LARGE SCALE GENOMIC DNA]</scope>
    <source>
        <strain evidence="2">CM1030</strain>
        <tissue evidence="2">Blood</tissue>
    </source>
</reference>
<feature type="non-terminal residue" evidence="2">
    <location>
        <position position="55"/>
    </location>
</feature>
<evidence type="ECO:0000313" key="2">
    <source>
        <dbReference type="EMBL" id="KAL0184008.1"/>
    </source>
</evidence>
<feature type="compositionally biased region" description="Low complexity" evidence="1">
    <location>
        <begin position="36"/>
        <end position="48"/>
    </location>
</feature>
<feature type="non-terminal residue" evidence="2">
    <location>
        <position position="1"/>
    </location>
</feature>
<dbReference type="AlphaFoldDB" id="A0ABD0QE92"/>
<dbReference type="Proteomes" id="UP001529510">
    <property type="component" value="Unassembled WGS sequence"/>
</dbReference>
<organism evidence="2 3">
    <name type="scientific">Cirrhinus mrigala</name>
    <name type="common">Mrigala</name>
    <dbReference type="NCBI Taxonomy" id="683832"/>
    <lineage>
        <taxon>Eukaryota</taxon>
        <taxon>Metazoa</taxon>
        <taxon>Chordata</taxon>
        <taxon>Craniata</taxon>
        <taxon>Vertebrata</taxon>
        <taxon>Euteleostomi</taxon>
        <taxon>Actinopterygii</taxon>
        <taxon>Neopterygii</taxon>
        <taxon>Teleostei</taxon>
        <taxon>Ostariophysi</taxon>
        <taxon>Cypriniformes</taxon>
        <taxon>Cyprinidae</taxon>
        <taxon>Labeoninae</taxon>
        <taxon>Labeonini</taxon>
        <taxon>Cirrhinus</taxon>
    </lineage>
</organism>
<evidence type="ECO:0000256" key="1">
    <source>
        <dbReference type="SAM" id="MobiDB-lite"/>
    </source>
</evidence>
<accession>A0ABD0QE92</accession>
<protein>
    <submittedName>
        <fullName evidence="2">Uncharacterized protein</fullName>
    </submittedName>
</protein>
<proteinExistence type="predicted"/>
<gene>
    <name evidence="2" type="ORF">M9458_019704</name>
</gene>
<feature type="region of interest" description="Disordered" evidence="1">
    <location>
        <begin position="17"/>
        <end position="55"/>
    </location>
</feature>